<sequence>MSLASAELPDTPSKGATVLVIGAGPAGLAAARALGARGLRYDHVERYADIGGLWDIARTDGPLYSSAHFNSSRTLSAYNDFPFDDTLPDYPRHDQVLDYLRAFAARHDLVDRIRFGVSVESIEKASDGTWTAAFDDSTSASYSAVVCSSGSQWTANMPDIPGRFTGDVRHAMTYRDPAELRGKRVLVVGAGASGCDIATDAAHHGDGAAISMRRGYWFIPKHVLGVPADVFGSSGPHLPIWLQQRVFPLLLRFLQGDLTRLGLQKPDHKIFEVHPTVNSTVVHHLQHGDLTAYPAIASASGRTVSFVDGRSAEFDLILCATGYRHTIDYAQKYFGNQQHPDLYLSTFSRVHHNLFGVGFVETNSSAFPLFDTMAQMVAGYLDDQVRRPAEARKMADLIRTDRPDLSGGIRFDAAPRHVGYVDSAPLHAYLDRLMHSMGWGSEAHRHAPR</sequence>
<evidence type="ECO:0000256" key="6">
    <source>
        <dbReference type="ARBA" id="ARBA00023002"/>
    </source>
</evidence>
<keyword evidence="8" id="KW-1185">Reference proteome</keyword>
<keyword evidence="4" id="KW-0274">FAD</keyword>
<keyword evidence="3" id="KW-0285">Flavoprotein</keyword>
<keyword evidence="5" id="KW-0521">NADP</keyword>
<dbReference type="PRINTS" id="PR00370">
    <property type="entry name" value="FMOXYGENASE"/>
</dbReference>
<dbReference type="RefSeq" id="WP_338889273.1">
    <property type="nucleotide sequence ID" value="NZ_CP147846.1"/>
</dbReference>
<proteinExistence type="inferred from homology"/>
<dbReference type="InterPro" id="IPR020946">
    <property type="entry name" value="Flavin_mOase-like"/>
</dbReference>
<reference evidence="7 8" key="1">
    <citation type="submission" date="2024-03" db="EMBL/GenBank/DDBJ databases">
        <title>Natural products discovery in diverse microorganisms through a two-stage MS feature dereplication strategy.</title>
        <authorList>
            <person name="Zhang R."/>
        </authorList>
    </citation>
    <scope>NUCLEOTIDE SEQUENCE [LARGE SCALE GENOMIC DNA]</scope>
    <source>
        <strain evidence="7 8">18930</strain>
    </source>
</reference>
<dbReference type="EMBL" id="CP147846">
    <property type="protein sequence ID" value="WXG68831.1"/>
    <property type="molecule type" value="Genomic_DNA"/>
</dbReference>
<dbReference type="Gene3D" id="3.50.50.60">
    <property type="entry name" value="FAD/NAD(P)-binding domain"/>
    <property type="match status" value="1"/>
</dbReference>
<organism evidence="7 8">
    <name type="scientific">Rhodococcus sovatensis</name>
    <dbReference type="NCBI Taxonomy" id="1805840"/>
    <lineage>
        <taxon>Bacteria</taxon>
        <taxon>Bacillati</taxon>
        <taxon>Actinomycetota</taxon>
        <taxon>Actinomycetes</taxon>
        <taxon>Mycobacteriales</taxon>
        <taxon>Nocardiaceae</taxon>
        <taxon>Rhodococcus</taxon>
    </lineage>
</organism>
<accession>A0ABZ2PM71</accession>
<dbReference type="SUPFAM" id="SSF51905">
    <property type="entry name" value="FAD/NAD(P)-binding domain"/>
    <property type="match status" value="2"/>
</dbReference>
<dbReference type="Pfam" id="PF00743">
    <property type="entry name" value="FMO-like"/>
    <property type="match status" value="1"/>
</dbReference>
<comment type="similarity">
    <text evidence="2">Belongs to the FAD-binding monooxygenase family.</text>
</comment>
<name>A0ABZ2PM71_9NOCA</name>
<dbReference type="PIRSF" id="PIRSF000332">
    <property type="entry name" value="FMO"/>
    <property type="match status" value="1"/>
</dbReference>
<comment type="similarity">
    <text evidence="1">Belongs to the FMO family.</text>
</comment>
<evidence type="ECO:0000256" key="3">
    <source>
        <dbReference type="ARBA" id="ARBA00022630"/>
    </source>
</evidence>
<protein>
    <submittedName>
        <fullName evidence="7">NAD(P)-binding domain-containing protein</fullName>
    </submittedName>
</protein>
<evidence type="ECO:0000256" key="5">
    <source>
        <dbReference type="ARBA" id="ARBA00022857"/>
    </source>
</evidence>
<evidence type="ECO:0000313" key="7">
    <source>
        <dbReference type="EMBL" id="WXG68831.1"/>
    </source>
</evidence>
<gene>
    <name evidence="7" type="ORF">WDS16_27240</name>
</gene>
<evidence type="ECO:0000256" key="2">
    <source>
        <dbReference type="ARBA" id="ARBA00010139"/>
    </source>
</evidence>
<dbReference type="InterPro" id="IPR050346">
    <property type="entry name" value="FMO-like"/>
</dbReference>
<keyword evidence="6" id="KW-0560">Oxidoreductase</keyword>
<dbReference type="InterPro" id="IPR000960">
    <property type="entry name" value="Flavin_mOase"/>
</dbReference>
<evidence type="ECO:0000256" key="4">
    <source>
        <dbReference type="ARBA" id="ARBA00022827"/>
    </source>
</evidence>
<evidence type="ECO:0000256" key="1">
    <source>
        <dbReference type="ARBA" id="ARBA00009183"/>
    </source>
</evidence>
<evidence type="ECO:0000313" key="8">
    <source>
        <dbReference type="Proteomes" id="UP001432000"/>
    </source>
</evidence>
<dbReference type="PANTHER" id="PTHR23023">
    <property type="entry name" value="DIMETHYLANILINE MONOOXYGENASE"/>
    <property type="match status" value="1"/>
</dbReference>
<dbReference type="Proteomes" id="UP001432000">
    <property type="component" value="Chromosome"/>
</dbReference>
<dbReference type="InterPro" id="IPR036188">
    <property type="entry name" value="FAD/NAD-bd_sf"/>
</dbReference>